<accession>A0A7D9EZL1</accession>
<evidence type="ECO:0000313" key="5">
    <source>
        <dbReference type="EMBL" id="CAB4019950.1"/>
    </source>
</evidence>
<reference evidence="5" key="1">
    <citation type="submission" date="2020-04" db="EMBL/GenBank/DDBJ databases">
        <authorList>
            <person name="Alioto T."/>
            <person name="Alioto T."/>
            <person name="Gomez Garrido J."/>
        </authorList>
    </citation>
    <scope>NUCLEOTIDE SEQUENCE</scope>
    <source>
        <strain evidence="5">A484AB</strain>
    </source>
</reference>
<dbReference type="PANTHER" id="PTHR16146:SF53">
    <property type="entry name" value="APPLE DOMAIN-CONTAINING PROTEIN"/>
    <property type="match status" value="1"/>
</dbReference>
<feature type="non-terminal residue" evidence="5">
    <location>
        <position position="406"/>
    </location>
</feature>
<dbReference type="AlphaFoldDB" id="A0A7D9EZL1"/>
<sequence length="406" mass="46616">VIQPIFLILLWLMVDDSDGTGNFDRIEGLGERNGVMSDAMPFTFYGVFTDFVLFTNCMRNRGFLYQSTYRITNDHNSDISYRTFPRNNHLIRSPSFCAFFERRQNTKRRMYRELESRFRRVENFFALISSRLPTTSIIVMCPSKCEPPVIRCKTPLGIENGDISDVDLGSLTNVVSIHCCTLSTFVYPVSNPQAPRSCLDHLKNGLKTNGYYNIYDASSNLITIYCDMTSEPGKAWTLVMSWATRNKDMVEFKSTLLSADSPVDESLPNWNRYRMSSSMMNDLRTQSTHWRATCSFPTHGVDYVDYVRGTFVGFDVINFEGKNVCKRVEYVNIRGHNCVDCSLPWWQYTGSFLHTDSRFTTCEFDPTQGAVHDEDNFGFYYTVNSNFRCTADASATTNWWFGGNVA</sequence>
<dbReference type="GO" id="GO:0005615">
    <property type="term" value="C:extracellular space"/>
    <property type="evidence" value="ECO:0007669"/>
    <property type="project" value="TreeGrafter"/>
</dbReference>
<dbReference type="InterPro" id="IPR036056">
    <property type="entry name" value="Fibrinogen-like_C"/>
</dbReference>
<dbReference type="InterPro" id="IPR014716">
    <property type="entry name" value="Fibrinogen_a/b/g_C_1"/>
</dbReference>
<proteinExistence type="predicted"/>
<dbReference type="GO" id="GO:0046872">
    <property type="term" value="F:metal ion binding"/>
    <property type="evidence" value="ECO:0007669"/>
    <property type="project" value="UniProtKB-KW"/>
</dbReference>
<dbReference type="GO" id="GO:0070492">
    <property type="term" value="F:oligosaccharide binding"/>
    <property type="evidence" value="ECO:0007669"/>
    <property type="project" value="TreeGrafter"/>
</dbReference>
<dbReference type="Proteomes" id="UP001152795">
    <property type="component" value="Unassembled WGS sequence"/>
</dbReference>
<protein>
    <submittedName>
        <fullName evidence="5">Uncharacterized protein</fullName>
    </submittedName>
</protein>
<keyword evidence="3" id="KW-0106">Calcium</keyword>
<evidence type="ECO:0000256" key="3">
    <source>
        <dbReference type="ARBA" id="ARBA00022837"/>
    </source>
</evidence>
<dbReference type="SUPFAM" id="SSF56496">
    <property type="entry name" value="Fibrinogen C-terminal domain-like"/>
    <property type="match status" value="1"/>
</dbReference>
<keyword evidence="2" id="KW-0430">Lectin</keyword>
<comment type="caution">
    <text evidence="5">The sequence shown here is derived from an EMBL/GenBank/DDBJ whole genome shotgun (WGS) entry which is preliminary data.</text>
</comment>
<dbReference type="Gene3D" id="3.90.215.10">
    <property type="entry name" value="Gamma Fibrinogen, chain A, domain 1"/>
    <property type="match status" value="1"/>
</dbReference>
<keyword evidence="1" id="KW-0479">Metal-binding</keyword>
<dbReference type="OrthoDB" id="5945834at2759"/>
<evidence type="ECO:0000256" key="4">
    <source>
        <dbReference type="ARBA" id="ARBA00023157"/>
    </source>
</evidence>
<organism evidence="5 6">
    <name type="scientific">Paramuricea clavata</name>
    <name type="common">Red gorgonian</name>
    <name type="synonym">Violescent sea-whip</name>
    <dbReference type="NCBI Taxonomy" id="317549"/>
    <lineage>
        <taxon>Eukaryota</taxon>
        <taxon>Metazoa</taxon>
        <taxon>Cnidaria</taxon>
        <taxon>Anthozoa</taxon>
        <taxon>Octocorallia</taxon>
        <taxon>Malacalcyonacea</taxon>
        <taxon>Plexauridae</taxon>
        <taxon>Paramuricea</taxon>
    </lineage>
</organism>
<dbReference type="PANTHER" id="PTHR16146">
    <property type="entry name" value="INTELECTIN"/>
    <property type="match status" value="1"/>
</dbReference>
<name>A0A7D9EZL1_PARCT</name>
<evidence type="ECO:0000313" key="6">
    <source>
        <dbReference type="Proteomes" id="UP001152795"/>
    </source>
</evidence>
<keyword evidence="6" id="KW-1185">Reference proteome</keyword>
<evidence type="ECO:0000256" key="2">
    <source>
        <dbReference type="ARBA" id="ARBA00022734"/>
    </source>
</evidence>
<dbReference type="EMBL" id="CACRXK020010705">
    <property type="protein sequence ID" value="CAB4019950.1"/>
    <property type="molecule type" value="Genomic_DNA"/>
</dbReference>
<evidence type="ECO:0000256" key="1">
    <source>
        <dbReference type="ARBA" id="ARBA00022723"/>
    </source>
</evidence>
<keyword evidence="4" id="KW-1015">Disulfide bond</keyword>
<gene>
    <name evidence="5" type="ORF">PACLA_8A039474</name>
</gene>